<evidence type="ECO:0000313" key="7">
    <source>
        <dbReference type="Proteomes" id="UP000694523"/>
    </source>
</evidence>
<keyword evidence="7" id="KW-1185">Reference proteome</keyword>
<evidence type="ECO:0000256" key="5">
    <source>
        <dbReference type="SAM" id="MobiDB-lite"/>
    </source>
</evidence>
<dbReference type="Pfam" id="PF06644">
    <property type="entry name" value="ATP11"/>
    <property type="match status" value="1"/>
</dbReference>
<evidence type="ECO:0000256" key="1">
    <source>
        <dbReference type="ARBA" id="ARBA00004173"/>
    </source>
</evidence>
<feature type="region of interest" description="Disordered" evidence="5">
    <location>
        <begin position="76"/>
        <end position="101"/>
    </location>
</feature>
<keyword evidence="3" id="KW-0809">Transit peptide</keyword>
<proteinExistence type="inferred from homology"/>
<evidence type="ECO:0000313" key="6">
    <source>
        <dbReference type="Ensembl" id="ENSNMLP00000006695.1"/>
    </source>
</evidence>
<dbReference type="PANTHER" id="PTHR13126:SF0">
    <property type="entry name" value="ATP SYNTHASE MITOCHONDRIAL F1 COMPLEX ASSEMBLY FACTOR 1"/>
    <property type="match status" value="1"/>
</dbReference>
<evidence type="ECO:0000256" key="4">
    <source>
        <dbReference type="ARBA" id="ARBA00023128"/>
    </source>
</evidence>
<reference evidence="6" key="1">
    <citation type="submission" date="2025-08" db="UniProtKB">
        <authorList>
            <consortium name="Ensembl"/>
        </authorList>
    </citation>
    <scope>IDENTIFICATION</scope>
</reference>
<dbReference type="Ensembl" id="ENSNMLT00000007642.1">
    <property type="protein sequence ID" value="ENSNMLP00000006695.1"/>
    <property type="gene ID" value="ENSNMLG00000004833.1"/>
</dbReference>
<evidence type="ECO:0000256" key="2">
    <source>
        <dbReference type="ARBA" id="ARBA00009116"/>
    </source>
</evidence>
<organism evidence="6 7">
    <name type="scientific">Neogobius melanostomus</name>
    <name type="common">round goby</name>
    <dbReference type="NCBI Taxonomy" id="47308"/>
    <lineage>
        <taxon>Eukaryota</taxon>
        <taxon>Metazoa</taxon>
        <taxon>Chordata</taxon>
        <taxon>Craniata</taxon>
        <taxon>Vertebrata</taxon>
        <taxon>Euteleostomi</taxon>
        <taxon>Actinopterygii</taxon>
        <taxon>Neopterygii</taxon>
        <taxon>Teleostei</taxon>
        <taxon>Neoteleostei</taxon>
        <taxon>Acanthomorphata</taxon>
        <taxon>Gobiaria</taxon>
        <taxon>Gobiiformes</taxon>
        <taxon>Gobioidei</taxon>
        <taxon>Gobiidae</taxon>
        <taxon>Benthophilinae</taxon>
        <taxon>Neogobiini</taxon>
        <taxon>Neogobius</taxon>
    </lineage>
</organism>
<reference evidence="6" key="2">
    <citation type="submission" date="2025-09" db="UniProtKB">
        <authorList>
            <consortium name="Ensembl"/>
        </authorList>
    </citation>
    <scope>IDENTIFICATION</scope>
</reference>
<evidence type="ECO:0000256" key="3">
    <source>
        <dbReference type="ARBA" id="ARBA00022946"/>
    </source>
</evidence>
<dbReference type="GO" id="GO:0005739">
    <property type="term" value="C:mitochondrion"/>
    <property type="evidence" value="ECO:0007669"/>
    <property type="project" value="UniProtKB-SubCell"/>
</dbReference>
<dbReference type="GO" id="GO:0033615">
    <property type="term" value="P:mitochondrial proton-transporting ATP synthase complex assembly"/>
    <property type="evidence" value="ECO:0007669"/>
    <property type="project" value="TreeGrafter"/>
</dbReference>
<sequence length="269" mass="30251">NLADMAAGLMLVSSRFRGLLSVRVPATRALVPGPVQTRTFALSPGPDPDQTRNAELNQNPFFSKYREKIQALRRSDPREYEARMERRSELQQEKVGHSRQEEFIRATEKTQTLDSILNLELVQDKTGPEISQVSLIHVFLGSCFPQFLFALPRSDGYEFVLGQWSGLELHFTSLINIQSAPSQLVLVHYPELKHKGIVLMTAERDGYAMGVAEAQCLANQVQLFYGGRDAAFRLVEAFNHRPAEFKHMDMIAELEQSGNSKCPNVSDSV</sequence>
<dbReference type="PANTHER" id="PTHR13126">
    <property type="entry name" value="CHAPERONE ATP11"/>
    <property type="match status" value="1"/>
</dbReference>
<keyword evidence="4" id="KW-0496">Mitochondrion</keyword>
<dbReference type="InterPro" id="IPR010591">
    <property type="entry name" value="ATP11"/>
</dbReference>
<dbReference type="Proteomes" id="UP000694523">
    <property type="component" value="Unplaced"/>
</dbReference>
<name>A0A8C6SH33_9GOBI</name>
<accession>A0A8C6SH33</accession>
<protein>
    <submittedName>
        <fullName evidence="6">ATP synthase mitochondrial F1 complex assembly factor 1</fullName>
    </submittedName>
</protein>
<comment type="subcellular location">
    <subcellularLocation>
        <location evidence="1">Mitochondrion</location>
    </subcellularLocation>
</comment>
<dbReference type="AlphaFoldDB" id="A0A8C6SH33"/>
<comment type="similarity">
    <text evidence="2">Belongs to the ATP11 family.</text>
</comment>